<dbReference type="RefSeq" id="XP_008878446.1">
    <property type="nucleotide sequence ID" value="XM_008880224.1"/>
</dbReference>
<feature type="compositionally biased region" description="Basic and acidic residues" evidence="4">
    <location>
        <begin position="168"/>
        <end position="184"/>
    </location>
</feature>
<evidence type="ECO:0000259" key="5">
    <source>
        <dbReference type="PROSITE" id="PS50102"/>
    </source>
</evidence>
<accession>A0A024TFL6</accession>
<gene>
    <name evidence="6" type="ORF">H310_12932</name>
</gene>
<evidence type="ECO:0000256" key="1">
    <source>
        <dbReference type="ARBA" id="ARBA00004123"/>
    </source>
</evidence>
<evidence type="ECO:0000256" key="4">
    <source>
        <dbReference type="SAM" id="MobiDB-lite"/>
    </source>
</evidence>
<evidence type="ECO:0000256" key="2">
    <source>
        <dbReference type="ARBA" id="ARBA00023242"/>
    </source>
</evidence>
<dbReference type="GO" id="GO:0071011">
    <property type="term" value="C:precatalytic spliceosome"/>
    <property type="evidence" value="ECO:0007669"/>
    <property type="project" value="TreeGrafter"/>
</dbReference>
<dbReference type="InterPro" id="IPR000504">
    <property type="entry name" value="RRM_dom"/>
</dbReference>
<evidence type="ECO:0000256" key="3">
    <source>
        <dbReference type="PROSITE-ProRule" id="PRU00176"/>
    </source>
</evidence>
<reference evidence="6" key="1">
    <citation type="submission" date="2013-12" db="EMBL/GenBank/DDBJ databases">
        <title>The Genome Sequence of Aphanomyces invadans NJM9701.</title>
        <authorList>
            <consortium name="The Broad Institute Genomics Platform"/>
            <person name="Russ C."/>
            <person name="Tyler B."/>
            <person name="van West P."/>
            <person name="Dieguez-Uribeondo J."/>
            <person name="Young S.K."/>
            <person name="Zeng Q."/>
            <person name="Gargeya S."/>
            <person name="Fitzgerald M."/>
            <person name="Abouelleil A."/>
            <person name="Alvarado L."/>
            <person name="Chapman S.B."/>
            <person name="Gainer-Dewar J."/>
            <person name="Goldberg J."/>
            <person name="Griggs A."/>
            <person name="Gujja S."/>
            <person name="Hansen M."/>
            <person name="Howarth C."/>
            <person name="Imamovic A."/>
            <person name="Ireland A."/>
            <person name="Larimer J."/>
            <person name="McCowan C."/>
            <person name="Murphy C."/>
            <person name="Pearson M."/>
            <person name="Poon T.W."/>
            <person name="Priest M."/>
            <person name="Roberts A."/>
            <person name="Saif S."/>
            <person name="Shea T."/>
            <person name="Sykes S."/>
            <person name="Wortman J."/>
            <person name="Nusbaum C."/>
            <person name="Birren B."/>
        </authorList>
    </citation>
    <scope>NUCLEOTIDE SEQUENCE [LARGE SCALE GENOMIC DNA]</scope>
    <source>
        <strain evidence="6">NJM9701</strain>
    </source>
</reference>
<feature type="compositionally biased region" description="Basic residues" evidence="4">
    <location>
        <begin position="201"/>
        <end position="216"/>
    </location>
</feature>
<dbReference type="PANTHER" id="PTHR13952:SF6">
    <property type="entry name" value="U11_U12 SMALL NUCLEAR RIBONUCLEOPROTEIN 35 KDA PROTEIN"/>
    <property type="match status" value="1"/>
</dbReference>
<dbReference type="InterPro" id="IPR051183">
    <property type="entry name" value="U1_U11-U12_snRNP_70-35kDa"/>
</dbReference>
<keyword evidence="2" id="KW-0539">Nucleus</keyword>
<dbReference type="FunFam" id="3.30.70.330:FF:000132">
    <property type="entry name" value="Small nuclear ribonucleoprotein U11/U12 subunit 35"/>
    <property type="match status" value="1"/>
</dbReference>
<dbReference type="InterPro" id="IPR012677">
    <property type="entry name" value="Nucleotide-bd_a/b_plait_sf"/>
</dbReference>
<dbReference type="Pfam" id="PF00076">
    <property type="entry name" value="RRM_1"/>
    <property type="match status" value="1"/>
</dbReference>
<dbReference type="EMBL" id="KI913996">
    <property type="protein sequence ID" value="ETV92925.1"/>
    <property type="molecule type" value="Genomic_DNA"/>
</dbReference>
<protein>
    <recommendedName>
        <fullName evidence="5">RRM domain-containing protein</fullName>
    </recommendedName>
</protein>
<feature type="domain" description="RRM" evidence="5">
    <location>
        <begin position="73"/>
        <end position="151"/>
    </location>
</feature>
<dbReference type="OrthoDB" id="6159137at2759"/>
<dbReference type="GO" id="GO:0003729">
    <property type="term" value="F:mRNA binding"/>
    <property type="evidence" value="ECO:0007669"/>
    <property type="project" value="TreeGrafter"/>
</dbReference>
<dbReference type="eggNOG" id="KOG0113">
    <property type="taxonomic scope" value="Eukaryota"/>
</dbReference>
<evidence type="ECO:0000313" key="6">
    <source>
        <dbReference type="EMBL" id="ETV92925.1"/>
    </source>
</evidence>
<dbReference type="GeneID" id="20089982"/>
<dbReference type="AlphaFoldDB" id="A0A024TFL6"/>
<organism evidence="6">
    <name type="scientific">Aphanomyces invadans</name>
    <dbReference type="NCBI Taxonomy" id="157072"/>
    <lineage>
        <taxon>Eukaryota</taxon>
        <taxon>Sar</taxon>
        <taxon>Stramenopiles</taxon>
        <taxon>Oomycota</taxon>
        <taxon>Saprolegniomycetes</taxon>
        <taxon>Saprolegniales</taxon>
        <taxon>Verrucalvaceae</taxon>
        <taxon>Aphanomyces</taxon>
    </lineage>
</organism>
<sequence length="216" mass="25049">MDRRRDRSGSRPRHCIRHDRKDTHWYAHDYDVALIGSIDGCESNVPHDRGLVRAEMAKFDASKDPNIMGNPYTTLFVARLNYDTSEETLHSIFGKYGPIKRLRLVRHVVTQESRGYAFIEYVHERDFEEAYAATNRLIVDGRTILVEYERSRVMKGWKPRRLGGGLGGRKESGQLRFGGRDRPFRMPVGVKRQQQVDTRSSCRRSRSGSRRNPRIG</sequence>
<dbReference type="SUPFAM" id="SSF54928">
    <property type="entry name" value="RNA-binding domain, RBD"/>
    <property type="match status" value="1"/>
</dbReference>
<feature type="region of interest" description="Disordered" evidence="4">
    <location>
        <begin position="161"/>
        <end position="216"/>
    </location>
</feature>
<dbReference type="GO" id="GO:0000398">
    <property type="term" value="P:mRNA splicing, via spliceosome"/>
    <property type="evidence" value="ECO:0007669"/>
    <property type="project" value="TreeGrafter"/>
</dbReference>
<keyword evidence="3" id="KW-0694">RNA-binding</keyword>
<proteinExistence type="predicted"/>
<dbReference type="GO" id="GO:0017069">
    <property type="term" value="F:snRNA binding"/>
    <property type="evidence" value="ECO:0007669"/>
    <property type="project" value="TreeGrafter"/>
</dbReference>
<dbReference type="STRING" id="157072.A0A024TFL6"/>
<dbReference type="SMART" id="SM00360">
    <property type="entry name" value="RRM"/>
    <property type="match status" value="1"/>
</dbReference>
<dbReference type="PROSITE" id="PS50102">
    <property type="entry name" value="RRM"/>
    <property type="match status" value="1"/>
</dbReference>
<dbReference type="InterPro" id="IPR035979">
    <property type="entry name" value="RBD_domain_sf"/>
</dbReference>
<dbReference type="Gene3D" id="3.30.70.330">
    <property type="match status" value="1"/>
</dbReference>
<dbReference type="VEuPathDB" id="FungiDB:H310_12932"/>
<dbReference type="PANTHER" id="PTHR13952">
    <property type="entry name" value="U1 SMALL NUCLEAR RIBONUCLEOPROTEIN 70 KD"/>
    <property type="match status" value="1"/>
</dbReference>
<name>A0A024TFL6_9STRA</name>
<comment type="subcellular location">
    <subcellularLocation>
        <location evidence="1">Nucleus</location>
    </subcellularLocation>
</comment>